<evidence type="ECO:0000259" key="2">
    <source>
        <dbReference type="PROSITE" id="PS50191"/>
    </source>
</evidence>
<accession>A0A9P4MEQ1</accession>
<dbReference type="EMBL" id="ML978121">
    <property type="protein sequence ID" value="KAF2104697.1"/>
    <property type="molecule type" value="Genomic_DNA"/>
</dbReference>
<dbReference type="Proteomes" id="UP000799772">
    <property type="component" value="Unassembled WGS sequence"/>
</dbReference>
<dbReference type="GO" id="GO:0008526">
    <property type="term" value="F:phosphatidylinositol transfer activity"/>
    <property type="evidence" value="ECO:0007669"/>
    <property type="project" value="TreeGrafter"/>
</dbReference>
<dbReference type="AlphaFoldDB" id="A0A9P4MEQ1"/>
<reference evidence="3" key="1">
    <citation type="journal article" date="2020" name="Stud. Mycol.">
        <title>101 Dothideomycetes genomes: a test case for predicting lifestyles and emergence of pathogens.</title>
        <authorList>
            <person name="Haridas S."/>
            <person name="Albert R."/>
            <person name="Binder M."/>
            <person name="Bloem J."/>
            <person name="Labutti K."/>
            <person name="Salamov A."/>
            <person name="Andreopoulos B."/>
            <person name="Baker S."/>
            <person name="Barry K."/>
            <person name="Bills G."/>
            <person name="Bluhm B."/>
            <person name="Cannon C."/>
            <person name="Castanera R."/>
            <person name="Culley D."/>
            <person name="Daum C."/>
            <person name="Ezra D."/>
            <person name="Gonzalez J."/>
            <person name="Henrissat B."/>
            <person name="Kuo A."/>
            <person name="Liang C."/>
            <person name="Lipzen A."/>
            <person name="Lutzoni F."/>
            <person name="Magnuson J."/>
            <person name="Mondo S."/>
            <person name="Nolan M."/>
            <person name="Ohm R."/>
            <person name="Pangilinan J."/>
            <person name="Park H.-J."/>
            <person name="Ramirez L."/>
            <person name="Alfaro M."/>
            <person name="Sun H."/>
            <person name="Tritt A."/>
            <person name="Yoshinaga Y."/>
            <person name="Zwiers L.-H."/>
            <person name="Turgeon B."/>
            <person name="Goodwin S."/>
            <person name="Spatafora J."/>
            <person name="Crous P."/>
            <person name="Grigoriev I."/>
        </authorList>
    </citation>
    <scope>NUCLEOTIDE SEQUENCE</scope>
    <source>
        <strain evidence="3">CBS 133067</strain>
    </source>
</reference>
<organism evidence="3 4">
    <name type="scientific">Rhizodiscina lignyota</name>
    <dbReference type="NCBI Taxonomy" id="1504668"/>
    <lineage>
        <taxon>Eukaryota</taxon>
        <taxon>Fungi</taxon>
        <taxon>Dikarya</taxon>
        <taxon>Ascomycota</taxon>
        <taxon>Pezizomycotina</taxon>
        <taxon>Dothideomycetes</taxon>
        <taxon>Pleosporomycetidae</taxon>
        <taxon>Aulographales</taxon>
        <taxon>Rhizodiscinaceae</taxon>
        <taxon>Rhizodiscina</taxon>
    </lineage>
</organism>
<evidence type="ECO:0000256" key="1">
    <source>
        <dbReference type="SAM" id="MobiDB-lite"/>
    </source>
</evidence>
<dbReference type="SUPFAM" id="SSF46938">
    <property type="entry name" value="CRAL/TRIO N-terminal domain"/>
    <property type="match status" value="1"/>
</dbReference>
<dbReference type="SMART" id="SM00516">
    <property type="entry name" value="SEC14"/>
    <property type="match status" value="1"/>
</dbReference>
<dbReference type="InterPro" id="IPR011074">
    <property type="entry name" value="CRAL/TRIO_N_dom"/>
</dbReference>
<feature type="region of interest" description="Disordered" evidence="1">
    <location>
        <begin position="34"/>
        <end position="71"/>
    </location>
</feature>
<dbReference type="PANTHER" id="PTHR45824">
    <property type="entry name" value="GH16843P"/>
    <property type="match status" value="1"/>
</dbReference>
<evidence type="ECO:0000313" key="3">
    <source>
        <dbReference type="EMBL" id="KAF2104697.1"/>
    </source>
</evidence>
<dbReference type="InterPro" id="IPR036273">
    <property type="entry name" value="CRAL/TRIO_N_dom_sf"/>
</dbReference>
<dbReference type="PANTHER" id="PTHR45824:SF29">
    <property type="entry name" value="GH16843P"/>
    <property type="match status" value="1"/>
</dbReference>
<dbReference type="InterPro" id="IPR036865">
    <property type="entry name" value="CRAL-TRIO_dom_sf"/>
</dbReference>
<dbReference type="Pfam" id="PF00650">
    <property type="entry name" value="CRAL_TRIO"/>
    <property type="match status" value="1"/>
</dbReference>
<protein>
    <submittedName>
        <fullName evidence="3">CRAL/TRIO domain protein</fullName>
    </submittedName>
</protein>
<dbReference type="Gene3D" id="3.40.525.10">
    <property type="entry name" value="CRAL-TRIO lipid binding domain"/>
    <property type="match status" value="1"/>
</dbReference>
<dbReference type="SUPFAM" id="SSF52087">
    <property type="entry name" value="CRAL/TRIO domain"/>
    <property type="match status" value="1"/>
</dbReference>
<dbReference type="InterPro" id="IPR001251">
    <property type="entry name" value="CRAL-TRIO_dom"/>
</dbReference>
<dbReference type="PROSITE" id="PS50191">
    <property type="entry name" value="CRAL_TRIO"/>
    <property type="match status" value="1"/>
</dbReference>
<dbReference type="InterPro" id="IPR052578">
    <property type="entry name" value="PI_Transfer_CRAL-TRIO"/>
</dbReference>
<evidence type="ECO:0000313" key="4">
    <source>
        <dbReference type="Proteomes" id="UP000799772"/>
    </source>
</evidence>
<comment type="caution">
    <text evidence="3">The sequence shown here is derived from an EMBL/GenBank/DDBJ whole genome shotgun (WGS) entry which is preliminary data.</text>
</comment>
<keyword evidence="4" id="KW-1185">Reference proteome</keyword>
<dbReference type="OrthoDB" id="75724at2759"/>
<proteinExistence type="predicted"/>
<dbReference type="Pfam" id="PF03765">
    <property type="entry name" value="CRAL_TRIO_N"/>
    <property type="match status" value="1"/>
</dbReference>
<gene>
    <name evidence="3" type="ORF">NA57DRAFT_63098</name>
</gene>
<dbReference type="CDD" id="cd00170">
    <property type="entry name" value="SEC14"/>
    <property type="match status" value="1"/>
</dbReference>
<name>A0A9P4MEQ1_9PEZI</name>
<sequence>MDKVHTQFPFFASFLNFNNSLAYHPPSYTAAVTPNGDCRDRNQTRGNNTGPVKTPFLHPQPGCESIPQQELTSDQEKKYSELLATVSAWTEVPTKSTKNAPTAPLTDDERMFLTRECLLRYLRAVKWSSPAAAAKRLLDTLIWRREYGLYEFTADYISPENETGKQLILGYDVNGRPCHIMNPGKQNTSRSDRQIHHLVWMLERAVDMMPPGQEMLALLINFKEMSNGQGATVGQGRETLRILQNHYPERLGRALISDLPWYISIFFRAIQPFLDPVTKEKMKFSEPLVNYVPKEQLLTNFGGEVEFEYDHGVYWPALNGTCEQRRKEMRERWEKAGKKIGESEVYLRGGDVPPVGETSVEKSD</sequence>
<feature type="domain" description="CRAL-TRIO" evidence="2">
    <location>
        <begin position="156"/>
        <end position="309"/>
    </location>
</feature>